<feature type="compositionally biased region" description="Basic residues" evidence="1">
    <location>
        <begin position="328"/>
        <end position="346"/>
    </location>
</feature>
<proteinExistence type="predicted"/>
<dbReference type="EMBL" id="JAPZBO010000007">
    <property type="protein sequence ID" value="KAJ5311161.1"/>
    <property type="molecule type" value="Genomic_DNA"/>
</dbReference>
<reference evidence="2" key="1">
    <citation type="submission" date="2022-12" db="EMBL/GenBank/DDBJ databases">
        <authorList>
            <person name="Petersen C."/>
        </authorList>
    </citation>
    <scope>NUCLEOTIDE SEQUENCE</scope>
    <source>
        <strain evidence="2">IBT 21472</strain>
    </source>
</reference>
<dbReference type="Gene3D" id="3.30.160.20">
    <property type="match status" value="1"/>
</dbReference>
<organism evidence="2 3">
    <name type="scientific">Penicillium atrosanguineum</name>
    <dbReference type="NCBI Taxonomy" id="1132637"/>
    <lineage>
        <taxon>Eukaryota</taxon>
        <taxon>Fungi</taxon>
        <taxon>Dikarya</taxon>
        <taxon>Ascomycota</taxon>
        <taxon>Pezizomycotina</taxon>
        <taxon>Eurotiomycetes</taxon>
        <taxon>Eurotiomycetidae</taxon>
        <taxon>Eurotiales</taxon>
        <taxon>Aspergillaceae</taxon>
        <taxon>Penicillium</taxon>
    </lineage>
</organism>
<keyword evidence="3" id="KW-1185">Reference proteome</keyword>
<dbReference type="SUPFAM" id="SSF54768">
    <property type="entry name" value="dsRNA-binding domain-like"/>
    <property type="match status" value="1"/>
</dbReference>
<dbReference type="AlphaFoldDB" id="A0A9W9PTJ6"/>
<name>A0A9W9PTJ6_9EURO</name>
<reference evidence="2" key="2">
    <citation type="journal article" date="2023" name="IMA Fungus">
        <title>Comparative genomic study of the Penicillium genus elucidates a diverse pangenome and 15 lateral gene transfer events.</title>
        <authorList>
            <person name="Petersen C."/>
            <person name="Sorensen T."/>
            <person name="Nielsen M.R."/>
            <person name="Sondergaard T.E."/>
            <person name="Sorensen J.L."/>
            <person name="Fitzpatrick D.A."/>
            <person name="Frisvad J.C."/>
            <person name="Nielsen K.L."/>
        </authorList>
    </citation>
    <scope>NUCLEOTIDE SEQUENCE</scope>
    <source>
        <strain evidence="2">IBT 21472</strain>
    </source>
</reference>
<evidence type="ECO:0000256" key="1">
    <source>
        <dbReference type="SAM" id="MobiDB-lite"/>
    </source>
</evidence>
<feature type="compositionally biased region" description="Polar residues" evidence="1">
    <location>
        <begin position="356"/>
        <end position="379"/>
    </location>
</feature>
<evidence type="ECO:0000313" key="3">
    <source>
        <dbReference type="Proteomes" id="UP001147746"/>
    </source>
</evidence>
<accession>A0A9W9PTJ6</accession>
<gene>
    <name evidence="2" type="ORF">N7476_007021</name>
</gene>
<feature type="region of interest" description="Disordered" evidence="1">
    <location>
        <begin position="303"/>
        <end position="381"/>
    </location>
</feature>
<dbReference type="OrthoDB" id="4469495at2759"/>
<protein>
    <submittedName>
        <fullName evidence="2">Uncharacterized protein</fullName>
    </submittedName>
</protein>
<comment type="caution">
    <text evidence="2">The sequence shown here is derived from an EMBL/GenBank/DDBJ whole genome shotgun (WGS) entry which is preliminary data.</text>
</comment>
<dbReference type="Proteomes" id="UP001147746">
    <property type="component" value="Unassembled WGS sequence"/>
</dbReference>
<sequence>MQEDEEINTSHMFPQLSLAAMTESASSASVLTSQLPRVSPLRPSHGDPFARLEEGQIFESSVTSEPIRLGSIDVKKMTTAAVLFTFGILGVIADLRPCFTYKYGPDGKIGVRLQIYGHTVVIQPVSEDANAVRIIACRHGLEKLRKFHSSWILPPQPIDGPSGPEWSWVQIVQDYCRAQGFPSPQYVECRLETQYFCDVIVKDRVFRSARQCVSLGEAQNTVAHIAMHQLLIAEVDLSPGSILSPDPPKHASNRDLLPGLKPIVPQSDVKPFTLPVENDNLPRSLEQDFANSLEDDLQHLMMNCPNENRHPRAQTKAPGPLAPVQLRRATKRGVRRRGGKKKKPPQKAKQEPNPPLQQAKTNRLVTKQPSNPQRPNSNLIPLLNNRISHLAEEEEKVEDKLSLLKEVETALRELHATASYWRLLERFCHVLKIGIPAINQFPNLEDSPRFPHVIRASFDSKNPYLSRASPIWLADIPLMSHNEAHALGVQKVIVYLLQFLREDADISPCSDEYRDELPFLRSLEMEIEDRFQR</sequence>
<evidence type="ECO:0000313" key="2">
    <source>
        <dbReference type="EMBL" id="KAJ5311161.1"/>
    </source>
</evidence>